<evidence type="ECO:0000313" key="2">
    <source>
        <dbReference type="Proteomes" id="UP001500218"/>
    </source>
</evidence>
<dbReference type="SUPFAM" id="SSF48452">
    <property type="entry name" value="TPR-like"/>
    <property type="match status" value="2"/>
</dbReference>
<name>A0ABN2LEV8_9ACTN</name>
<sequence length="956" mass="103514">MTDEARVREMIAQLWDMPYGAAHIAAAEEAVRHADALDSADLGFHARMAATPAYQHGGEPAKAFVTFSWCLAEYDRNPARYGANDAELLRWYFKYVISSLTKFPEVPLDRTYAVLDDMQRRFTIGGHSLHAVYQYRWVVANHLGDEAAADEWYAKWSAAARDENSDCAGCDPTSKVSHLVSRGCDEEAVALGEPVLAGQLGCREQPQSILTELMLPYLRTGRLDEARDAHRRAYRTVRGNVANMGDVNQHIHFCGVTGNEVRGLELIERHLDWLDRAPTPLTAMYFAAAAGLVLRRLTEAGHGEVPVRRAAGEISVAALADDLAAHARDLAQKFDERNRTTHQSRKVAEWLTAEPIVDYLPLTATARPLSAPPVADAAPAEPAPVVVDVPESTTVDELLDMIDHGYSTGDERRSFALVRVFAERFGAGGLADDQAARWADYQAGGAANERGDLAEAERLWREAVRLYTELDLPDRRYTASGRLGLTLCELGAGDEGLPMTEEAAAYLLTQGAPHLRASAAHRLSGALLSLSRPEEALAALDVAAEYAPDSPNPYTVFAVALSRAQCLGMLGRVSESVVAARQAHGGFAELDHRAGRAASAWAMGLGLEMTGDGEGAVAAFEDAIAHLSDGRVIADARRHRAHLLAATPRAAEVIDDLVELVALAEERAPVGVRTGPRADLPSAQIRFDLAVAYRHAGRLLDAAEIAEEAVPALAAAERPDLADRCRYLLASIYRDMGETDGALALFDQLTVNLDGFDNAPARGQMHEEAAEILYRLDRDGEAAARFLAAAETFRASGLILDELRTRRMSALSLRWAGDPEAAVARLEEADACLSGVPVDEPPARWERAMLGYDGARVLLGADRLDDALARLDGVAAQFRSIDAYAEALQVELFVGELLLRQGRAPDAEAQLRPVLGAAPTGSDLSQNAAWLLCESLEAQGRSADAQRIRDEYGLDA</sequence>
<dbReference type="Proteomes" id="UP001500218">
    <property type="component" value="Unassembled WGS sequence"/>
</dbReference>
<keyword evidence="2" id="KW-1185">Reference proteome</keyword>
<evidence type="ECO:0008006" key="3">
    <source>
        <dbReference type="Google" id="ProtNLM"/>
    </source>
</evidence>
<dbReference type="Gene3D" id="1.25.40.10">
    <property type="entry name" value="Tetratricopeptide repeat domain"/>
    <property type="match status" value="2"/>
</dbReference>
<dbReference type="InterPro" id="IPR011990">
    <property type="entry name" value="TPR-like_helical_dom_sf"/>
</dbReference>
<dbReference type="RefSeq" id="WP_344125727.1">
    <property type="nucleotide sequence ID" value="NZ_BAAALT010000009.1"/>
</dbReference>
<organism evidence="1 2">
    <name type="scientific">Luedemannella flava</name>
    <dbReference type="NCBI Taxonomy" id="349316"/>
    <lineage>
        <taxon>Bacteria</taxon>
        <taxon>Bacillati</taxon>
        <taxon>Actinomycetota</taxon>
        <taxon>Actinomycetes</taxon>
        <taxon>Micromonosporales</taxon>
        <taxon>Micromonosporaceae</taxon>
        <taxon>Luedemannella</taxon>
    </lineage>
</organism>
<comment type="caution">
    <text evidence="1">The sequence shown here is derived from an EMBL/GenBank/DDBJ whole genome shotgun (WGS) entry which is preliminary data.</text>
</comment>
<accession>A0ABN2LEV8</accession>
<dbReference type="EMBL" id="BAAALT010000009">
    <property type="protein sequence ID" value="GAA1785842.1"/>
    <property type="molecule type" value="Genomic_DNA"/>
</dbReference>
<protein>
    <recommendedName>
        <fullName evidence="3">Tetratricopeptide repeat protein</fullName>
    </recommendedName>
</protein>
<reference evidence="1 2" key="1">
    <citation type="journal article" date="2019" name="Int. J. Syst. Evol. Microbiol.">
        <title>The Global Catalogue of Microorganisms (GCM) 10K type strain sequencing project: providing services to taxonomists for standard genome sequencing and annotation.</title>
        <authorList>
            <consortium name="The Broad Institute Genomics Platform"/>
            <consortium name="The Broad Institute Genome Sequencing Center for Infectious Disease"/>
            <person name="Wu L."/>
            <person name="Ma J."/>
        </authorList>
    </citation>
    <scope>NUCLEOTIDE SEQUENCE [LARGE SCALE GENOMIC DNA]</scope>
    <source>
        <strain evidence="1 2">JCM 13250</strain>
    </source>
</reference>
<gene>
    <name evidence="1" type="ORF">GCM10009682_04860</name>
</gene>
<evidence type="ECO:0000313" key="1">
    <source>
        <dbReference type="EMBL" id="GAA1785842.1"/>
    </source>
</evidence>
<proteinExistence type="predicted"/>